<organism evidence="7 8">
    <name type="scientific">Cytobacillus oceanisediminis</name>
    <dbReference type="NCBI Taxonomy" id="665099"/>
    <lineage>
        <taxon>Bacteria</taxon>
        <taxon>Bacillati</taxon>
        <taxon>Bacillota</taxon>
        <taxon>Bacilli</taxon>
        <taxon>Bacillales</taxon>
        <taxon>Bacillaceae</taxon>
        <taxon>Cytobacillus</taxon>
    </lineage>
</organism>
<feature type="transmembrane region" description="Helical" evidence="5">
    <location>
        <begin position="236"/>
        <end position="253"/>
    </location>
</feature>
<evidence type="ECO:0000256" key="5">
    <source>
        <dbReference type="SAM" id="Phobius"/>
    </source>
</evidence>
<accession>A0A562JNV6</accession>
<dbReference type="Proteomes" id="UP000318667">
    <property type="component" value="Unassembled WGS sequence"/>
</dbReference>
<feature type="transmembrane region" description="Helical" evidence="5">
    <location>
        <begin position="373"/>
        <end position="390"/>
    </location>
</feature>
<reference evidence="7 8" key="1">
    <citation type="journal article" date="2015" name="Stand. Genomic Sci.">
        <title>Genomic Encyclopedia of Bacterial and Archaeal Type Strains, Phase III: the genomes of soil and plant-associated and newly described type strains.</title>
        <authorList>
            <person name="Whitman W.B."/>
            <person name="Woyke T."/>
            <person name="Klenk H.P."/>
            <person name="Zhou Y."/>
            <person name="Lilburn T.G."/>
            <person name="Beck B.J."/>
            <person name="De Vos P."/>
            <person name="Vandamme P."/>
            <person name="Eisen J.A."/>
            <person name="Garrity G."/>
            <person name="Hugenholtz P."/>
            <person name="Kyrpides N.C."/>
        </authorList>
    </citation>
    <scope>NUCLEOTIDE SEQUENCE [LARGE SCALE GENOMIC DNA]</scope>
    <source>
        <strain evidence="7 8">CGMCC 1.10115</strain>
    </source>
</reference>
<feature type="transmembrane region" description="Helical" evidence="5">
    <location>
        <begin position="119"/>
        <end position="138"/>
    </location>
</feature>
<proteinExistence type="predicted"/>
<dbReference type="Pfam" id="PF04932">
    <property type="entry name" value="Wzy_C"/>
    <property type="match status" value="1"/>
</dbReference>
<dbReference type="AlphaFoldDB" id="A0A562JNV6"/>
<sequence length="443" mass="52119">MKKLLFIFILVYQLIYFPNEFLFTDTFLKNQFLMYSALILLIAFLLKNKQNLKDIFTLNKLIYIFIVLLIISTIFSVDHFLSFYGRENRYEGLVAWFCYLTLFTFSYMFIKMDKFTDQLYYFVYISFLVSMYGILQHFKLDFFPRYYSRVNQTRSYGFFDNPNFFGSYLVLVLAISLLVYFISDKKKSPIFLFILNTHFAALLYSQTRSAWLGVLVLLVFIGVFILLQNRMYFKKFFIASISFVVLFLAVNFTESSSISNRFTSIVKDANEAILEENMHAGSSRMYIWKKSFPLVFEYFWLGSGPDTLGEVFPYNEEEYEQYFHTTNIIVDKAHNEYLHMAITMGVPALFAYLALIFTILYKAFRALHVAEGTEFIILLCFIASIIGYLVQAFFNISVITVAPYYWIILGITYRFAEDLLKESQHTKVSTRNLIGKSISRNSF</sequence>
<feature type="transmembrane region" description="Helical" evidence="5">
    <location>
        <begin position="189"/>
        <end position="204"/>
    </location>
</feature>
<evidence type="ECO:0000256" key="2">
    <source>
        <dbReference type="ARBA" id="ARBA00022692"/>
    </source>
</evidence>
<name>A0A562JNV6_9BACI</name>
<evidence type="ECO:0000256" key="4">
    <source>
        <dbReference type="ARBA" id="ARBA00023136"/>
    </source>
</evidence>
<comment type="caution">
    <text evidence="7">The sequence shown here is derived from an EMBL/GenBank/DDBJ whole genome shotgun (WGS) entry which is preliminary data.</text>
</comment>
<keyword evidence="8" id="KW-1185">Reference proteome</keyword>
<evidence type="ECO:0000259" key="6">
    <source>
        <dbReference type="Pfam" id="PF04932"/>
    </source>
</evidence>
<gene>
    <name evidence="7" type="ORF">IQ19_03392</name>
</gene>
<evidence type="ECO:0000313" key="8">
    <source>
        <dbReference type="Proteomes" id="UP000318667"/>
    </source>
</evidence>
<dbReference type="InterPro" id="IPR007016">
    <property type="entry name" value="O-antigen_ligase-rel_domated"/>
</dbReference>
<feature type="transmembrane region" description="Helical" evidence="5">
    <location>
        <begin position="164"/>
        <end position="182"/>
    </location>
</feature>
<feature type="transmembrane region" description="Helical" evidence="5">
    <location>
        <begin position="337"/>
        <end position="361"/>
    </location>
</feature>
<dbReference type="GO" id="GO:0016020">
    <property type="term" value="C:membrane"/>
    <property type="evidence" value="ECO:0007669"/>
    <property type="project" value="UniProtKB-SubCell"/>
</dbReference>
<keyword evidence="4 5" id="KW-0472">Membrane</keyword>
<feature type="transmembrane region" description="Helical" evidence="5">
    <location>
        <begin position="210"/>
        <end position="227"/>
    </location>
</feature>
<keyword evidence="3 5" id="KW-1133">Transmembrane helix</keyword>
<feature type="transmembrane region" description="Helical" evidence="5">
    <location>
        <begin position="61"/>
        <end position="81"/>
    </location>
</feature>
<evidence type="ECO:0000313" key="7">
    <source>
        <dbReference type="EMBL" id="TWH84808.1"/>
    </source>
</evidence>
<feature type="domain" description="O-antigen ligase-related" evidence="6">
    <location>
        <begin position="199"/>
        <end position="353"/>
    </location>
</feature>
<dbReference type="InterPro" id="IPR051533">
    <property type="entry name" value="WaaL-like"/>
</dbReference>
<dbReference type="PANTHER" id="PTHR37422">
    <property type="entry name" value="TEICHURONIC ACID BIOSYNTHESIS PROTEIN TUAE"/>
    <property type="match status" value="1"/>
</dbReference>
<comment type="subcellular location">
    <subcellularLocation>
        <location evidence="1">Membrane</location>
        <topology evidence="1">Multi-pass membrane protein</topology>
    </subcellularLocation>
</comment>
<dbReference type="EMBL" id="VLKI01000010">
    <property type="protein sequence ID" value="TWH84808.1"/>
    <property type="molecule type" value="Genomic_DNA"/>
</dbReference>
<evidence type="ECO:0000256" key="1">
    <source>
        <dbReference type="ARBA" id="ARBA00004141"/>
    </source>
</evidence>
<dbReference type="PANTHER" id="PTHR37422:SF13">
    <property type="entry name" value="LIPOPOLYSACCHARIDE BIOSYNTHESIS PROTEIN PA4999-RELATED"/>
    <property type="match status" value="1"/>
</dbReference>
<feature type="transmembrane region" description="Helical" evidence="5">
    <location>
        <begin position="396"/>
        <end position="416"/>
    </location>
</feature>
<feature type="transmembrane region" description="Helical" evidence="5">
    <location>
        <begin position="33"/>
        <end position="49"/>
    </location>
</feature>
<feature type="transmembrane region" description="Helical" evidence="5">
    <location>
        <begin position="93"/>
        <end position="110"/>
    </location>
</feature>
<evidence type="ECO:0000256" key="3">
    <source>
        <dbReference type="ARBA" id="ARBA00022989"/>
    </source>
</evidence>
<protein>
    <submittedName>
        <fullName evidence="7">Putative inorganic carbon (HCO3(-)) transporter</fullName>
    </submittedName>
</protein>
<keyword evidence="2 5" id="KW-0812">Transmembrane</keyword>